<feature type="transmembrane region" description="Helical" evidence="2">
    <location>
        <begin position="112"/>
        <end position="140"/>
    </location>
</feature>
<feature type="region of interest" description="Disordered" evidence="1">
    <location>
        <begin position="1"/>
        <end position="37"/>
    </location>
</feature>
<dbReference type="EMBL" id="KV417570">
    <property type="protein sequence ID" value="KZP18691.1"/>
    <property type="molecule type" value="Genomic_DNA"/>
</dbReference>
<reference evidence="3 4" key="1">
    <citation type="journal article" date="2016" name="Mol. Biol. Evol.">
        <title>Comparative Genomics of Early-Diverging Mushroom-Forming Fungi Provides Insights into the Origins of Lignocellulose Decay Capabilities.</title>
        <authorList>
            <person name="Nagy L.G."/>
            <person name="Riley R."/>
            <person name="Tritt A."/>
            <person name="Adam C."/>
            <person name="Daum C."/>
            <person name="Floudas D."/>
            <person name="Sun H."/>
            <person name="Yadav J.S."/>
            <person name="Pangilinan J."/>
            <person name="Larsson K.H."/>
            <person name="Matsuura K."/>
            <person name="Barry K."/>
            <person name="Labutti K."/>
            <person name="Kuo R."/>
            <person name="Ohm R.A."/>
            <person name="Bhattacharya S.S."/>
            <person name="Shirouzu T."/>
            <person name="Yoshinaga Y."/>
            <person name="Martin F.M."/>
            <person name="Grigoriev I.V."/>
            <person name="Hibbett D.S."/>
        </authorList>
    </citation>
    <scope>NUCLEOTIDE SEQUENCE [LARGE SCALE GENOMIC DNA]</scope>
    <source>
        <strain evidence="3 4">CBS 109695</strain>
    </source>
</reference>
<keyword evidence="4" id="KW-1185">Reference proteome</keyword>
<evidence type="ECO:0000256" key="2">
    <source>
        <dbReference type="SAM" id="Phobius"/>
    </source>
</evidence>
<keyword evidence="2" id="KW-0812">Transmembrane</keyword>
<name>A0A166HBQ6_9AGAM</name>
<dbReference type="OrthoDB" id="3056235at2759"/>
<feature type="compositionally biased region" description="Low complexity" evidence="1">
    <location>
        <begin position="1"/>
        <end position="11"/>
    </location>
</feature>
<evidence type="ECO:0000313" key="3">
    <source>
        <dbReference type="EMBL" id="KZP18691.1"/>
    </source>
</evidence>
<protein>
    <submittedName>
        <fullName evidence="3">Uncharacterized protein</fullName>
    </submittedName>
</protein>
<proteinExistence type="predicted"/>
<keyword evidence="2" id="KW-0472">Membrane</keyword>
<feature type="compositionally biased region" description="Polar residues" evidence="1">
    <location>
        <begin position="22"/>
        <end position="37"/>
    </location>
</feature>
<gene>
    <name evidence="3" type="ORF">FIBSPDRAFT_956065</name>
</gene>
<dbReference type="AlphaFoldDB" id="A0A166HBQ6"/>
<keyword evidence="2" id="KW-1133">Transmembrane helix</keyword>
<dbReference type="STRING" id="436010.A0A166HBQ6"/>
<evidence type="ECO:0000313" key="4">
    <source>
        <dbReference type="Proteomes" id="UP000076532"/>
    </source>
</evidence>
<organism evidence="3 4">
    <name type="scientific">Athelia psychrophila</name>
    <dbReference type="NCBI Taxonomy" id="1759441"/>
    <lineage>
        <taxon>Eukaryota</taxon>
        <taxon>Fungi</taxon>
        <taxon>Dikarya</taxon>
        <taxon>Basidiomycota</taxon>
        <taxon>Agaricomycotina</taxon>
        <taxon>Agaricomycetes</taxon>
        <taxon>Agaricomycetidae</taxon>
        <taxon>Atheliales</taxon>
        <taxon>Atheliaceae</taxon>
        <taxon>Athelia</taxon>
    </lineage>
</organism>
<accession>A0A166HBQ6</accession>
<dbReference type="Proteomes" id="UP000076532">
    <property type="component" value="Unassembled WGS sequence"/>
</dbReference>
<evidence type="ECO:0000256" key="1">
    <source>
        <dbReference type="SAM" id="MobiDB-lite"/>
    </source>
</evidence>
<sequence>MSISSSSSVPSNFQLAHRSTRSKSPSPSGDRISVSTSAGHLRSTAADASLPGPHQRLRIVGTPRQLLPRNFPLAYVSEDEKNATSSPGSSILPSIKKLHASPIKADNQPYRLIPFLAFWLNWLGIVYCCLSVVFLSAIVFNRLQQSANYALPSPPQPFHSYLSDRTNQELISMACSGIYPPPRAFDPFILRKQLVTQGEDAYNTTACLWLHDGELDFDSLLSWSSIWSGPVSLVITTMATQPTAHIQSVLERLSSSSRSSLISAHLLYLDPTSQSEAPNAYLNVARLFATTNQVLLFPANLSISPPPMSSLPPTLSRGFSVFLDSPSYSDQTFVFTQDFPFSDPTLAPIFIRQDSITWCTERGSALHLSQDPASRRVLEWEFCLWQFWLNAFGDVEIFPLTKRDAVDLRLNYAARKLHQRVVSKYRAETCLLAGKRMQALEIERTMTAQGVMNKDWLTRACIKIESEK</sequence>